<dbReference type="OMA" id="NSHSYPE"/>
<dbReference type="GO" id="GO:0001886">
    <property type="term" value="P:endothelial cell morphogenesis"/>
    <property type="evidence" value="ECO:0007669"/>
    <property type="project" value="Ensembl"/>
</dbReference>
<evidence type="ECO:0000256" key="2">
    <source>
        <dbReference type="ARBA" id="ARBA00004188"/>
    </source>
</evidence>
<keyword evidence="16" id="KW-1185">Reference proteome</keyword>
<dbReference type="InterPro" id="IPR009114">
    <property type="entry name" value="Angiomotin"/>
</dbReference>
<reference evidence="15" key="3">
    <citation type="submission" date="2020-05" db="EMBL/GenBank/DDBJ databases">
        <title>Electrophorus electricus (electric eel) genome, fEleEle1, primary haplotype.</title>
        <authorList>
            <person name="Myers G."/>
            <person name="Meyer A."/>
            <person name="Fedrigo O."/>
            <person name="Formenti G."/>
            <person name="Rhie A."/>
            <person name="Tracey A."/>
            <person name="Sims Y."/>
            <person name="Jarvis E.D."/>
        </authorList>
    </citation>
    <scope>NUCLEOTIDE SEQUENCE [LARGE SCALE GENOMIC DNA]</scope>
</reference>
<name>A0A4W4H5N9_ELEEL</name>
<keyword evidence="10 12" id="KW-0175">Coiled coil</keyword>
<evidence type="ECO:0000256" key="11">
    <source>
        <dbReference type="ARBA" id="ARBA00023273"/>
    </source>
</evidence>
<keyword evidence="9" id="KW-0965">Cell junction</keyword>
<evidence type="ECO:0000256" key="9">
    <source>
        <dbReference type="ARBA" id="ARBA00022949"/>
    </source>
</evidence>
<dbReference type="GO" id="GO:0035329">
    <property type="term" value="P:hippo signaling"/>
    <property type="evidence" value="ECO:0007669"/>
    <property type="project" value="TreeGrafter"/>
</dbReference>
<dbReference type="PANTHER" id="PTHR14826:SF3">
    <property type="entry name" value="ANGIOMOTIN-LIKE PROTEIN 2"/>
    <property type="match status" value="1"/>
</dbReference>
<feature type="compositionally biased region" description="Polar residues" evidence="13">
    <location>
        <begin position="61"/>
        <end position="76"/>
    </location>
</feature>
<protein>
    <recommendedName>
        <fullName evidence="14">Angiomotin C-terminal domain-containing protein</fullName>
    </recommendedName>
</protein>
<comment type="subcellular location">
    <subcellularLocation>
        <location evidence="2">Cell projection</location>
        <location evidence="2">Podosome</location>
    </subcellularLocation>
    <subcellularLocation>
        <location evidence="3">Cytoplasm</location>
    </subcellularLocation>
    <subcellularLocation>
        <location evidence="1">Recycling endosome</location>
    </subcellularLocation>
</comment>
<dbReference type="GO" id="GO:0001525">
    <property type="term" value="P:angiogenesis"/>
    <property type="evidence" value="ECO:0007669"/>
    <property type="project" value="TreeGrafter"/>
</dbReference>
<feature type="domain" description="Angiomotin C-terminal" evidence="14">
    <location>
        <begin position="416"/>
        <end position="596"/>
    </location>
</feature>
<evidence type="ECO:0000256" key="6">
    <source>
        <dbReference type="ARBA" id="ARBA00022553"/>
    </source>
</evidence>
<dbReference type="GO" id="GO:0002102">
    <property type="term" value="C:podosome"/>
    <property type="evidence" value="ECO:0007669"/>
    <property type="project" value="UniProtKB-SubCell"/>
</dbReference>
<dbReference type="PANTHER" id="PTHR14826">
    <property type="entry name" value="ANGIOMOTIN"/>
    <property type="match status" value="1"/>
</dbReference>
<dbReference type="Proteomes" id="UP000314983">
    <property type="component" value="Chromosome 15"/>
</dbReference>
<evidence type="ECO:0000256" key="4">
    <source>
        <dbReference type="ARBA" id="ARBA00010300"/>
    </source>
</evidence>
<keyword evidence="5" id="KW-0963">Cytoplasm</keyword>
<feature type="coiled-coil region" evidence="12">
    <location>
        <begin position="413"/>
        <end position="501"/>
    </location>
</feature>
<dbReference type="AlphaFoldDB" id="A0A4W4H5N9"/>
<dbReference type="Pfam" id="PF12240">
    <property type="entry name" value="Angiomotin_C"/>
    <property type="match status" value="1"/>
</dbReference>
<gene>
    <name evidence="15" type="primary">amotl2b</name>
</gene>
<dbReference type="GeneTree" id="ENSGT00940000156577"/>
<reference evidence="16" key="2">
    <citation type="journal article" date="2017" name="Sci. Adv.">
        <title>A tail of two voltages: Proteomic comparison of the three electric organs of the electric eel.</title>
        <authorList>
            <person name="Traeger L.L."/>
            <person name="Sabat G."/>
            <person name="Barrett-Wilt G.A."/>
            <person name="Wells G.B."/>
            <person name="Sussman M.R."/>
        </authorList>
    </citation>
    <scope>NUCLEOTIDE SEQUENCE [LARGE SCALE GENOMIC DNA]</scope>
</reference>
<dbReference type="GO" id="GO:0030334">
    <property type="term" value="P:regulation of cell migration"/>
    <property type="evidence" value="ECO:0007669"/>
    <property type="project" value="TreeGrafter"/>
</dbReference>
<reference evidence="15" key="4">
    <citation type="submission" date="2025-08" db="UniProtKB">
        <authorList>
            <consortium name="Ensembl"/>
        </authorList>
    </citation>
    <scope>IDENTIFICATION</scope>
</reference>
<sequence>MRSEETSGTVLHRLIQEQLRYGNPTDTRTLLAIQQQALRRGGDSGGGGAGSSQSSSESLSQDDPQYPQLSARQEPQGQEHKADYQHSEGYWLYPHPHHEQLPTYEQARAQSQYLTSQWFQGRHSSKACSLEENLSGPPIHNHLSWDGDIGHSRSLSERLMQLSLQHKTSSAVPVESPPATCSWSYRQMSNCHAIPHMSQTNLESKNEHSRRPQETTLHRAPEYEHFHSTPPPPFHSPHHRLVPLVPSPEAHHVLSTAPPAGMEVLTISYNQMELLMKENERLRQELEGHEEKAIRIQKLEQEIQRISEAYDTLRESCVKREALEQALRNKLMAEVRRLQELNADLRDNGIQASLSHFPLPDQEQQLRCEQLEKEAQLLHGEVEVQLRRADALQTALSSAQSGTRQLQAELQRKNAYVERVERLQGVLAQLQATCKKREGLEQRLRTRLEQELRSLRNQQRQAQAYPASGPASSVTALLERLREREERILALEADMMRWEQKYLEESTMREFAMDVAATAAAQRDTNMINHSPGHSSKNSFSDDLPHAELRNQEVENRIHALYGQIQEKDALISYLQQRLQQDQEKSEVVEVVSALSPTPSAGTSPTQDKGKCPRYDQTASMFHCSYVMVAVCKASSQTEPVFPATHSIATKQTSSTDTTMVQGKNKLTQTLSGSLHKLQDSVFKNF</sequence>
<comment type="similarity">
    <text evidence="4">Belongs to the angiomotin family.</text>
</comment>
<dbReference type="GO" id="GO:0003365">
    <property type="term" value="P:establishment of cell polarity involved in ameboidal cell migration"/>
    <property type="evidence" value="ECO:0007669"/>
    <property type="project" value="TreeGrafter"/>
</dbReference>
<keyword evidence="6" id="KW-0597">Phosphoprotein</keyword>
<organism evidence="15 16">
    <name type="scientific">Electrophorus electricus</name>
    <name type="common">Electric eel</name>
    <name type="synonym">Gymnotus electricus</name>
    <dbReference type="NCBI Taxonomy" id="8005"/>
    <lineage>
        <taxon>Eukaryota</taxon>
        <taxon>Metazoa</taxon>
        <taxon>Chordata</taxon>
        <taxon>Craniata</taxon>
        <taxon>Vertebrata</taxon>
        <taxon>Euteleostomi</taxon>
        <taxon>Actinopterygii</taxon>
        <taxon>Neopterygii</taxon>
        <taxon>Teleostei</taxon>
        <taxon>Ostariophysi</taxon>
        <taxon>Gymnotiformes</taxon>
        <taxon>Gymnotoidei</taxon>
        <taxon>Gymnotidae</taxon>
        <taxon>Electrophorus</taxon>
    </lineage>
</organism>
<dbReference type="GO" id="GO:0005923">
    <property type="term" value="C:bicellular tight junction"/>
    <property type="evidence" value="ECO:0007669"/>
    <property type="project" value="TreeGrafter"/>
</dbReference>
<keyword evidence="7" id="KW-0879">Wnt signaling pathway</keyword>
<evidence type="ECO:0000256" key="10">
    <source>
        <dbReference type="ARBA" id="ARBA00023054"/>
    </source>
</evidence>
<keyword evidence="11" id="KW-0966">Cell projection</keyword>
<dbReference type="PRINTS" id="PR01807">
    <property type="entry name" value="ANGIOMOTIN"/>
</dbReference>
<evidence type="ECO:0000256" key="13">
    <source>
        <dbReference type="SAM" id="MobiDB-lite"/>
    </source>
</evidence>
<evidence type="ECO:0000313" key="16">
    <source>
        <dbReference type="Proteomes" id="UP000314983"/>
    </source>
</evidence>
<evidence type="ECO:0000256" key="5">
    <source>
        <dbReference type="ARBA" id="ARBA00022490"/>
    </source>
</evidence>
<feature type="coiled-coil region" evidence="12">
    <location>
        <begin position="265"/>
        <end position="388"/>
    </location>
</feature>
<evidence type="ECO:0000256" key="7">
    <source>
        <dbReference type="ARBA" id="ARBA00022687"/>
    </source>
</evidence>
<dbReference type="GO" id="GO:0055037">
    <property type="term" value="C:recycling endosome"/>
    <property type="evidence" value="ECO:0007669"/>
    <property type="project" value="UniProtKB-SubCell"/>
</dbReference>
<dbReference type="GO" id="GO:0035912">
    <property type="term" value="P:dorsal aorta morphogenesis"/>
    <property type="evidence" value="ECO:0007669"/>
    <property type="project" value="Ensembl"/>
</dbReference>
<dbReference type="InterPro" id="IPR024646">
    <property type="entry name" value="Angiomotin_C"/>
</dbReference>
<dbReference type="InterPro" id="IPR051747">
    <property type="entry name" value="Angiomotin-like"/>
</dbReference>
<reference evidence="15" key="5">
    <citation type="submission" date="2025-09" db="UniProtKB">
        <authorList>
            <consortium name="Ensembl"/>
        </authorList>
    </citation>
    <scope>IDENTIFICATION</scope>
</reference>
<keyword evidence="8" id="KW-0967">Endosome</keyword>
<dbReference type="GO" id="GO:0030036">
    <property type="term" value="P:actin cytoskeleton organization"/>
    <property type="evidence" value="ECO:0007669"/>
    <property type="project" value="Ensembl"/>
</dbReference>
<accession>A0A4W4H5N9</accession>
<dbReference type="GO" id="GO:0016055">
    <property type="term" value="P:Wnt signaling pathway"/>
    <property type="evidence" value="ECO:0007669"/>
    <property type="project" value="UniProtKB-KW"/>
</dbReference>
<evidence type="ECO:0000256" key="8">
    <source>
        <dbReference type="ARBA" id="ARBA00022753"/>
    </source>
</evidence>
<evidence type="ECO:0000256" key="3">
    <source>
        <dbReference type="ARBA" id="ARBA00004496"/>
    </source>
</evidence>
<evidence type="ECO:0000256" key="12">
    <source>
        <dbReference type="SAM" id="Coils"/>
    </source>
</evidence>
<dbReference type="Ensembl" id="ENSEEET00000044531.2">
    <property type="protein sequence ID" value="ENSEEEP00000044031.2"/>
    <property type="gene ID" value="ENSEEEG00000020801.2"/>
</dbReference>
<feature type="region of interest" description="Disordered" evidence="13">
    <location>
        <begin position="34"/>
        <end position="83"/>
    </location>
</feature>
<evidence type="ECO:0000259" key="14">
    <source>
        <dbReference type="Pfam" id="PF12240"/>
    </source>
</evidence>
<dbReference type="GO" id="GO:0008360">
    <property type="term" value="P:regulation of cell shape"/>
    <property type="evidence" value="ECO:0007669"/>
    <property type="project" value="Ensembl"/>
</dbReference>
<proteinExistence type="inferred from homology"/>
<reference evidence="16" key="1">
    <citation type="journal article" date="2014" name="Science">
        <title>Nonhuman genetics. Genomic basis for the convergent evolution of electric organs.</title>
        <authorList>
            <person name="Gallant J.R."/>
            <person name="Traeger L.L."/>
            <person name="Volkening J.D."/>
            <person name="Moffett H."/>
            <person name="Chen P.H."/>
            <person name="Novina C.D."/>
            <person name="Phillips G.N.Jr."/>
            <person name="Anand R."/>
            <person name="Wells G.B."/>
            <person name="Pinch M."/>
            <person name="Guth R."/>
            <person name="Unguez G.A."/>
            <person name="Albert J.S."/>
            <person name="Zakon H.H."/>
            <person name="Samanta M.P."/>
            <person name="Sussman M.R."/>
        </authorList>
    </citation>
    <scope>NUCLEOTIDE SEQUENCE [LARGE SCALE GENOMIC DNA]</scope>
</reference>
<dbReference type="STRING" id="8005.ENSEEEP00000044031"/>
<evidence type="ECO:0000256" key="1">
    <source>
        <dbReference type="ARBA" id="ARBA00004172"/>
    </source>
</evidence>
<evidence type="ECO:0000313" key="15">
    <source>
        <dbReference type="Ensembl" id="ENSEEEP00000044031.2"/>
    </source>
</evidence>
<dbReference type="GO" id="GO:0005886">
    <property type="term" value="C:plasma membrane"/>
    <property type="evidence" value="ECO:0007669"/>
    <property type="project" value="TreeGrafter"/>
</dbReference>